<dbReference type="FunFam" id="1.20.272.10:FF:000005">
    <property type="entry name" value="Replication factor C subunit 1"/>
    <property type="match status" value="1"/>
</dbReference>
<evidence type="ECO:0000256" key="1">
    <source>
        <dbReference type="ARBA" id="ARBA00004123"/>
    </source>
</evidence>
<evidence type="ECO:0000256" key="7">
    <source>
        <dbReference type="ARBA" id="ARBA00054501"/>
    </source>
</evidence>
<evidence type="ECO:0000256" key="11">
    <source>
        <dbReference type="SAM" id="MobiDB-lite"/>
    </source>
</evidence>
<evidence type="ECO:0000256" key="3">
    <source>
        <dbReference type="ARBA" id="ARBA00022705"/>
    </source>
</evidence>
<dbReference type="PANTHER" id="PTHR23389:SF6">
    <property type="entry name" value="REPLICATION FACTOR C SUBUNIT 1"/>
    <property type="match status" value="1"/>
</dbReference>
<dbReference type="AlphaFoldDB" id="A0A3S3P5Z3"/>
<dbReference type="GO" id="GO:0003689">
    <property type="term" value="F:DNA clamp loader activity"/>
    <property type="evidence" value="ECO:0007669"/>
    <property type="project" value="InterPro"/>
</dbReference>
<dbReference type="CDD" id="cd18140">
    <property type="entry name" value="HLD_clamp_RFC"/>
    <property type="match status" value="1"/>
</dbReference>
<keyword evidence="16" id="KW-1185">Reference proteome</keyword>
<evidence type="ECO:0000256" key="4">
    <source>
        <dbReference type="ARBA" id="ARBA00022741"/>
    </source>
</evidence>
<dbReference type="InterPro" id="IPR013725">
    <property type="entry name" value="DNA_replication_fac_RFC1_C"/>
</dbReference>
<feature type="compositionally biased region" description="Basic and acidic residues" evidence="11">
    <location>
        <begin position="608"/>
        <end position="624"/>
    </location>
</feature>
<dbReference type="InterPro" id="IPR008921">
    <property type="entry name" value="DNA_pol3_clamp-load_cplx_C"/>
</dbReference>
<dbReference type="STRING" id="1965070.A0A3S3P5Z3"/>
<dbReference type="SUPFAM" id="SSF52540">
    <property type="entry name" value="P-loop containing nucleoside triphosphate hydrolases"/>
    <property type="match status" value="1"/>
</dbReference>
<keyword evidence="5" id="KW-0067">ATP-binding</keyword>
<dbReference type="SMART" id="SM00382">
    <property type="entry name" value="AAA"/>
    <property type="match status" value="1"/>
</dbReference>
<evidence type="ECO:0000313" key="16">
    <source>
        <dbReference type="Proteomes" id="UP000285301"/>
    </source>
</evidence>
<reference evidence="15" key="2">
    <citation type="submission" date="2018-11" db="EMBL/GenBank/DDBJ databases">
        <title>Trombidioid mite genomics.</title>
        <authorList>
            <person name="Dong X."/>
        </authorList>
    </citation>
    <scope>NUCLEOTIDE SEQUENCE</scope>
    <source>
        <strain evidence="15">UoL-WK</strain>
    </source>
</reference>
<proteinExistence type="inferred from homology"/>
<evidence type="ECO:0000256" key="6">
    <source>
        <dbReference type="ARBA" id="ARBA00023242"/>
    </source>
</evidence>
<dbReference type="Pfam" id="PF25361">
    <property type="entry name" value="AAA_lid_RFC1"/>
    <property type="match status" value="1"/>
</dbReference>
<comment type="subcellular location">
    <subcellularLocation>
        <location evidence="1">Nucleus</location>
    </subcellularLocation>
</comment>
<keyword evidence="4" id="KW-0547">Nucleotide-binding</keyword>
<dbReference type="InterPro" id="IPR003959">
    <property type="entry name" value="ATPase_AAA_core"/>
</dbReference>
<comment type="similarity">
    <text evidence="2">Belongs to the activator 1 large subunit family.</text>
</comment>
<feature type="region of interest" description="Disordered" evidence="11">
    <location>
        <begin position="560"/>
        <end position="646"/>
    </location>
</feature>
<evidence type="ECO:0000256" key="2">
    <source>
        <dbReference type="ARBA" id="ARBA00006116"/>
    </source>
</evidence>
<evidence type="ECO:0000313" key="15">
    <source>
        <dbReference type="EMBL" id="RWS05911.1"/>
    </source>
</evidence>
<dbReference type="GO" id="GO:0005634">
    <property type="term" value="C:nucleus"/>
    <property type="evidence" value="ECO:0007669"/>
    <property type="project" value="UniProtKB-SubCell"/>
</dbReference>
<dbReference type="GO" id="GO:0005524">
    <property type="term" value="F:ATP binding"/>
    <property type="evidence" value="ECO:0007669"/>
    <property type="project" value="UniProtKB-KW"/>
</dbReference>
<reference evidence="15 16" key="1">
    <citation type="journal article" date="2018" name="Gigascience">
        <title>Genomes of trombidid mites reveal novel predicted allergens and laterally-transferred genes associated with secondary metabolism.</title>
        <authorList>
            <person name="Dong X."/>
            <person name="Chaisiri K."/>
            <person name="Xia D."/>
            <person name="Armstrong S.D."/>
            <person name="Fang Y."/>
            <person name="Donnelly M.J."/>
            <person name="Kadowaki T."/>
            <person name="McGarry J.W."/>
            <person name="Darby A.C."/>
            <person name="Makepeace B.L."/>
        </authorList>
    </citation>
    <scope>NUCLEOTIDE SEQUENCE [LARGE SCALE GENOMIC DNA]</scope>
    <source>
        <strain evidence="15">UoL-WK</strain>
    </source>
</reference>
<comment type="function">
    <text evidence="7">Subunit of the replication factor C (RFC) complex which acts during elongation of primed DNA templates by DNA polymerases delta and epsilon, and is necessary for ATP-dependent loading of proliferating cell nuclear antigen (PCNA) onto primed DNA. This subunit binds to the primer-template junction. Binds the PO-B transcription element as well as other GA rich DNA sequences. Can bind single- or double-stranded DNA.</text>
</comment>
<keyword evidence="6" id="KW-0539">Nucleus</keyword>
<dbReference type="Pfam" id="PF08519">
    <property type="entry name" value="RFC1"/>
    <property type="match status" value="1"/>
</dbReference>
<dbReference type="InterPro" id="IPR047854">
    <property type="entry name" value="RFC_lid"/>
</dbReference>
<dbReference type="InterPro" id="IPR012178">
    <property type="entry name" value="RFC1"/>
</dbReference>
<evidence type="ECO:0000256" key="5">
    <source>
        <dbReference type="ARBA" id="ARBA00022840"/>
    </source>
</evidence>
<dbReference type="PANTHER" id="PTHR23389">
    <property type="entry name" value="CHROMOSOME TRANSMISSION FIDELITY FACTOR 18"/>
    <property type="match status" value="1"/>
</dbReference>
<dbReference type="Gene3D" id="1.20.272.10">
    <property type="match status" value="1"/>
</dbReference>
<comment type="subunit">
    <text evidence="8">Large subunit of the RFC complex, an heteropentameric complex consisting of RFC1 and four small subunits RFC2, RFC3, RFC4 and RFC5; the RFC complex interacts with PCNA and the interaction involves RFC1.</text>
</comment>
<dbReference type="SUPFAM" id="SSF48019">
    <property type="entry name" value="post-AAA+ oligomerization domain-like"/>
    <property type="match status" value="1"/>
</dbReference>
<evidence type="ECO:0000313" key="14">
    <source>
        <dbReference type="EMBL" id="RWS05582.1"/>
    </source>
</evidence>
<dbReference type="InterPro" id="IPR003593">
    <property type="entry name" value="AAA+_ATPase"/>
</dbReference>
<evidence type="ECO:0000313" key="13">
    <source>
        <dbReference type="EMBL" id="RWS04227.1"/>
    </source>
</evidence>
<dbReference type="Pfam" id="PF00004">
    <property type="entry name" value="AAA"/>
    <property type="match status" value="1"/>
</dbReference>
<dbReference type="Gene3D" id="1.10.8.60">
    <property type="match status" value="1"/>
</dbReference>
<evidence type="ECO:0000259" key="12">
    <source>
        <dbReference type="SMART" id="SM00382"/>
    </source>
</evidence>
<evidence type="ECO:0000256" key="10">
    <source>
        <dbReference type="ARBA" id="ARBA00077727"/>
    </source>
</evidence>
<feature type="non-terminal residue" evidence="15">
    <location>
        <position position="646"/>
    </location>
</feature>
<keyword evidence="3" id="KW-0235">DNA replication</keyword>
<dbReference type="GO" id="GO:0006281">
    <property type="term" value="P:DNA repair"/>
    <property type="evidence" value="ECO:0007669"/>
    <property type="project" value="InterPro"/>
</dbReference>
<dbReference type="Gene3D" id="3.40.50.300">
    <property type="entry name" value="P-loop containing nucleotide triphosphate hydrolases"/>
    <property type="match status" value="1"/>
</dbReference>
<dbReference type="EMBL" id="NCKU01004689">
    <property type="protein sequence ID" value="RWS05582.1"/>
    <property type="molecule type" value="Genomic_DNA"/>
</dbReference>
<dbReference type="OrthoDB" id="446168at2759"/>
<feature type="domain" description="AAA+ ATPase" evidence="12">
    <location>
        <begin position="124"/>
        <end position="261"/>
    </location>
</feature>
<evidence type="ECO:0000256" key="9">
    <source>
        <dbReference type="ARBA" id="ARBA00075134"/>
    </source>
</evidence>
<comment type="caution">
    <text evidence="15">The sequence shown here is derived from an EMBL/GenBank/DDBJ whole genome shotgun (WGS) entry which is preliminary data.</text>
</comment>
<name>A0A3S3P5Z3_9ACAR</name>
<feature type="non-terminal residue" evidence="15">
    <location>
        <position position="1"/>
    </location>
</feature>
<protein>
    <recommendedName>
        <fullName evidence="10">Activator 1 large subunit</fullName>
    </recommendedName>
    <alternativeName>
        <fullName evidence="9">Replication factor C 140 kDa subunit</fullName>
    </alternativeName>
</protein>
<dbReference type="GO" id="GO:0003677">
    <property type="term" value="F:DNA binding"/>
    <property type="evidence" value="ECO:0007669"/>
    <property type="project" value="InterPro"/>
</dbReference>
<sequence>KLVKSKSCAAKKMATLTKTKVIDNIFNKRKYSPQKTTLLSPNKKHVRNGFIDEKSDQCCSQRQDAPNAPQMFVDKYKPTNLKQVIGQQGDRSNAKKLMQWLQNWHTNINKKPTFHRASNDDPCGFRAALLSGPPGVGKTTTAQIVCKELGYDYVELNASDTRNKKSLEEYVASLLENKVLNNFFTLSNGKVCSDGSKHVLIMDEVDGMSGNEDRGGMQELIQLIKKTRIPIICICNDRSHPKVRSLVNYCYDLRFYKPTVEQIKAAMLSICFKEGIKISPQVLHELILASNQDIRQVMHYLSLFGAKDERIEKITAPSIKDVKLGPFDAVKKVFTSGHESQNASSFREKSDLFFMDYSLMPLFCFENYLKAIPLKAKGNESERLKRVAESANAMAFGDIIEREIRQSQSWSLLPLQAVFSTVMPGFYMNGSMPPLSQFPAFLGKISAINRKDRLLQELNMHMSLTISGDKTGLNLDYLEPLRLAITQPLIDRGNSAIPEVLNILHGYNLRKDDIDTIIELSLWSHEKDPMSSIDSKTKASLTRAYNKDGELLPYSSVDEKAKKRKRTAEVNDIYYGENEDGLPNDNGDEVNSEESEDDDFIAPKKVSRKEAKSNCNEEKNETKTSGKNVPKKTTKKVAGNAAKQRK</sequence>
<dbReference type="PRINTS" id="PR00830">
    <property type="entry name" value="ENDOLAPTASE"/>
</dbReference>
<dbReference type="PIRSF" id="PIRSF036578">
    <property type="entry name" value="RFC1"/>
    <property type="match status" value="1"/>
</dbReference>
<dbReference type="EMBL" id="NCKU01005720">
    <property type="protein sequence ID" value="RWS04227.1"/>
    <property type="molecule type" value="Genomic_DNA"/>
</dbReference>
<dbReference type="InterPro" id="IPR027417">
    <property type="entry name" value="P-loop_NTPase"/>
</dbReference>
<dbReference type="GO" id="GO:0016887">
    <property type="term" value="F:ATP hydrolysis activity"/>
    <property type="evidence" value="ECO:0007669"/>
    <property type="project" value="InterPro"/>
</dbReference>
<dbReference type="Proteomes" id="UP000285301">
    <property type="component" value="Unassembled WGS sequence"/>
</dbReference>
<evidence type="ECO:0000256" key="8">
    <source>
        <dbReference type="ARBA" id="ARBA00064311"/>
    </source>
</evidence>
<feature type="compositionally biased region" description="Acidic residues" evidence="11">
    <location>
        <begin position="577"/>
        <end position="600"/>
    </location>
</feature>
<dbReference type="GO" id="GO:0006260">
    <property type="term" value="P:DNA replication"/>
    <property type="evidence" value="ECO:0007669"/>
    <property type="project" value="UniProtKB-KW"/>
</dbReference>
<dbReference type="FunFam" id="1.10.8.60:FF:000021">
    <property type="entry name" value="Replication factor C subunit 1"/>
    <property type="match status" value="1"/>
</dbReference>
<accession>A0A3S3P5Z3</accession>
<dbReference type="CDD" id="cd00009">
    <property type="entry name" value="AAA"/>
    <property type="match status" value="1"/>
</dbReference>
<dbReference type="GO" id="GO:0005663">
    <property type="term" value="C:DNA replication factor C complex"/>
    <property type="evidence" value="ECO:0007669"/>
    <property type="project" value="InterPro"/>
</dbReference>
<gene>
    <name evidence="15" type="ORF">B4U79_11016</name>
    <name evidence="13" type="ORF">B4U79_12046</name>
    <name evidence="14" type="ORF">B4U79_13920</name>
</gene>
<dbReference type="FunFam" id="3.40.50.300:FF:000395">
    <property type="entry name" value="Replication factor C subunit 1"/>
    <property type="match status" value="1"/>
</dbReference>
<dbReference type="EMBL" id="NCKU01004452">
    <property type="protein sequence ID" value="RWS05911.1"/>
    <property type="molecule type" value="Genomic_DNA"/>
</dbReference>
<organism evidence="15 16">
    <name type="scientific">Dinothrombium tinctorium</name>
    <dbReference type="NCBI Taxonomy" id="1965070"/>
    <lineage>
        <taxon>Eukaryota</taxon>
        <taxon>Metazoa</taxon>
        <taxon>Ecdysozoa</taxon>
        <taxon>Arthropoda</taxon>
        <taxon>Chelicerata</taxon>
        <taxon>Arachnida</taxon>
        <taxon>Acari</taxon>
        <taxon>Acariformes</taxon>
        <taxon>Trombidiformes</taxon>
        <taxon>Prostigmata</taxon>
        <taxon>Anystina</taxon>
        <taxon>Parasitengona</taxon>
        <taxon>Trombidioidea</taxon>
        <taxon>Trombidiidae</taxon>
        <taxon>Dinothrombium</taxon>
    </lineage>
</organism>